<accession>A0A7I7XSM7</accession>
<dbReference type="EMBL" id="AP022612">
    <property type="protein sequence ID" value="BBZ32256.1"/>
    <property type="molecule type" value="Genomic_DNA"/>
</dbReference>
<name>A0A7I7XSM7_9MYCO</name>
<reference evidence="2" key="1">
    <citation type="journal article" date="2019" name="Emerg. Microbes Infect.">
        <title>Comprehensive subspecies identification of 175 nontuberculous mycobacteria species based on 7547 genomic profiles.</title>
        <authorList>
            <person name="Matsumoto Y."/>
            <person name="Kinjo T."/>
            <person name="Motooka D."/>
            <person name="Nabeya D."/>
            <person name="Jung N."/>
            <person name="Uechi K."/>
            <person name="Horii T."/>
            <person name="Iida T."/>
            <person name="Fujita J."/>
            <person name="Nakamura S."/>
        </authorList>
    </citation>
    <scope>NUCLEOTIDE SEQUENCE [LARGE SCALE GENOMIC DNA]</scope>
    <source>
        <strain evidence="2">JCM 13671</strain>
    </source>
</reference>
<dbReference type="AlphaFoldDB" id="A0A7I7XSM7"/>
<evidence type="ECO:0000256" key="1">
    <source>
        <dbReference type="SAM" id="MobiDB-lite"/>
    </source>
</evidence>
<organism evidence="2 3">
    <name type="scientific">Mycolicibacterium confluentis</name>
    <dbReference type="NCBI Taxonomy" id="28047"/>
    <lineage>
        <taxon>Bacteria</taxon>
        <taxon>Bacillati</taxon>
        <taxon>Actinomycetota</taxon>
        <taxon>Actinomycetes</taxon>
        <taxon>Mycobacteriales</taxon>
        <taxon>Mycobacteriaceae</taxon>
        <taxon>Mycolicibacterium</taxon>
    </lineage>
</organism>
<protein>
    <submittedName>
        <fullName evidence="2">Uncharacterized protein</fullName>
    </submittedName>
</protein>
<dbReference type="Proteomes" id="UP000466931">
    <property type="component" value="Chromosome"/>
</dbReference>
<gene>
    <name evidence="2" type="ORF">MCNF_08610</name>
</gene>
<feature type="compositionally biased region" description="Low complexity" evidence="1">
    <location>
        <begin position="263"/>
        <end position="288"/>
    </location>
</feature>
<evidence type="ECO:0000313" key="2">
    <source>
        <dbReference type="EMBL" id="BBZ32256.1"/>
    </source>
</evidence>
<feature type="region of interest" description="Disordered" evidence="1">
    <location>
        <begin position="263"/>
        <end position="295"/>
    </location>
</feature>
<evidence type="ECO:0000313" key="3">
    <source>
        <dbReference type="Proteomes" id="UP000466931"/>
    </source>
</evidence>
<keyword evidence="3" id="KW-1185">Reference proteome</keyword>
<reference evidence="2" key="2">
    <citation type="submission" date="2020-02" db="EMBL/GenBank/DDBJ databases">
        <authorList>
            <person name="Matsumoto Y."/>
            <person name="Motooka D."/>
            <person name="Nakamura S."/>
        </authorList>
    </citation>
    <scope>NUCLEOTIDE SEQUENCE</scope>
    <source>
        <strain evidence="2">JCM 13671</strain>
    </source>
</reference>
<proteinExistence type="predicted"/>
<sequence>MATGPINPIQAFSPVVQATIRDLTLSTMDFVSDPVPITSQLISNQLYFTGGLAAAAVDAGATLSSIVWDLPATLSSARDLVRSGDVEGAIAVLEDGTIGRALQAADRLIRTGQQIMRMQAEIVGRLSEVVPEAARAILAASANAFREITRAQITAFVGVVDAAKTRDLTATYNAVVTGAANVADVTRAVTIGTGIRDDAPVEMKMEVRHRSILATVRAAQLSIADALNPGRIKTVDDQAKLADEPRAKLVKADRAALTDDTAGLAKTDGDTDGAAKTTKTPKAKPGAALRQAAKSVRTEVKAAVAKVKKALSPKPKKTADATE</sequence>